<comment type="caution">
    <text evidence="1">The sequence shown here is derived from an EMBL/GenBank/DDBJ whole genome shotgun (WGS) entry which is preliminary data.</text>
</comment>
<accession>A0AAV2ZNG3</accession>
<protein>
    <submittedName>
        <fullName evidence="1">Uncharacterized protein</fullName>
    </submittedName>
</protein>
<name>A0AAV2ZNG3_PYXAD</name>
<keyword evidence="2" id="KW-1185">Reference proteome</keyword>
<proteinExistence type="predicted"/>
<evidence type="ECO:0000313" key="2">
    <source>
        <dbReference type="Proteomes" id="UP001181693"/>
    </source>
</evidence>
<dbReference type="EMBL" id="DYDO01000011">
    <property type="protein sequence ID" value="DBA15924.1"/>
    <property type="molecule type" value="Genomic_DNA"/>
</dbReference>
<dbReference type="Proteomes" id="UP001181693">
    <property type="component" value="Unassembled WGS sequence"/>
</dbReference>
<organism evidence="1 2">
    <name type="scientific">Pyxicephalus adspersus</name>
    <name type="common">African bullfrog</name>
    <dbReference type="NCBI Taxonomy" id="30357"/>
    <lineage>
        <taxon>Eukaryota</taxon>
        <taxon>Metazoa</taxon>
        <taxon>Chordata</taxon>
        <taxon>Craniata</taxon>
        <taxon>Vertebrata</taxon>
        <taxon>Euteleostomi</taxon>
        <taxon>Amphibia</taxon>
        <taxon>Batrachia</taxon>
        <taxon>Anura</taxon>
        <taxon>Neobatrachia</taxon>
        <taxon>Ranoidea</taxon>
        <taxon>Pyxicephalidae</taxon>
        <taxon>Pyxicephalinae</taxon>
        <taxon>Pyxicephalus</taxon>
    </lineage>
</organism>
<gene>
    <name evidence="1" type="ORF">GDO54_003378</name>
</gene>
<evidence type="ECO:0000313" key="1">
    <source>
        <dbReference type="EMBL" id="DBA15924.1"/>
    </source>
</evidence>
<dbReference type="AlphaFoldDB" id="A0AAV2ZNG3"/>
<sequence length="90" mass="10516">MEMLKKCGNIPGPFSHEGFIALELCPKAGLTSTAYFHLKNYLQQIFTAVSYWTDLAYQQRLFSLGQEKRYKVITWDWLKNGSSFTFLSFY</sequence>
<reference evidence="1" key="1">
    <citation type="thesis" date="2020" institute="ProQuest LLC" country="789 East Eisenhower Parkway, Ann Arbor, MI, USA">
        <title>Comparative Genomics and Chromosome Evolution.</title>
        <authorList>
            <person name="Mudd A.B."/>
        </authorList>
    </citation>
    <scope>NUCLEOTIDE SEQUENCE</scope>
    <source>
        <strain evidence="1">1538</strain>
        <tissue evidence="1">Blood</tissue>
    </source>
</reference>